<feature type="transmembrane region" description="Helical" evidence="1">
    <location>
        <begin position="308"/>
        <end position="325"/>
    </location>
</feature>
<feature type="transmembrane region" description="Helical" evidence="1">
    <location>
        <begin position="412"/>
        <end position="438"/>
    </location>
</feature>
<feature type="transmembrane region" description="Helical" evidence="1">
    <location>
        <begin position="94"/>
        <end position="112"/>
    </location>
</feature>
<feature type="transmembrane region" description="Helical" evidence="1">
    <location>
        <begin position="132"/>
        <end position="149"/>
    </location>
</feature>
<dbReference type="Proteomes" id="UP000004322">
    <property type="component" value="Unassembled WGS sequence"/>
</dbReference>
<feature type="transmembrane region" description="Helical" evidence="1">
    <location>
        <begin position="252"/>
        <end position="271"/>
    </location>
</feature>
<dbReference type="RefSeq" id="WP_004227568.1">
    <property type="nucleotide sequence ID" value="NZ_AEUV02000002.1"/>
</dbReference>
<feature type="transmembrane region" description="Helical" evidence="1">
    <location>
        <begin position="41"/>
        <end position="59"/>
    </location>
</feature>
<dbReference type="AlphaFoldDB" id="G5JQU5"/>
<keyword evidence="1" id="KW-1133">Transmembrane helix</keyword>
<proteinExistence type="predicted"/>
<feature type="transmembrane region" description="Helical" evidence="1">
    <location>
        <begin position="155"/>
        <end position="174"/>
    </location>
</feature>
<reference evidence="2" key="1">
    <citation type="submission" date="2011-07" db="EMBL/GenBank/DDBJ databases">
        <authorList>
            <person name="Stanhope M.J."/>
            <person name="Durkin A.S."/>
            <person name="Hostetler J."/>
            <person name="Kim M."/>
            <person name="Radune D."/>
            <person name="Singh I."/>
            <person name="Town C.D."/>
        </authorList>
    </citation>
    <scope>NUCLEOTIDE SEQUENCE [LARGE SCALE GENOMIC DNA]</scope>
    <source>
        <strain evidence="2">HS-6</strain>
    </source>
</reference>
<accession>G5JQU5</accession>
<protein>
    <submittedName>
        <fullName evidence="2">Membrane protein</fullName>
    </submittedName>
</protein>
<feature type="transmembrane region" description="Helical" evidence="1">
    <location>
        <begin position="195"/>
        <end position="214"/>
    </location>
</feature>
<comment type="caution">
    <text evidence="2">The sequence shown here is derived from an EMBL/GenBank/DDBJ whole genome shotgun (WGS) entry which is preliminary data.</text>
</comment>
<gene>
    <name evidence="2" type="ORF">STRCR_0604</name>
</gene>
<name>G5JQU5_STRCG</name>
<keyword evidence="1" id="KW-0812">Transmembrane</keyword>
<evidence type="ECO:0000313" key="3">
    <source>
        <dbReference type="Proteomes" id="UP000004322"/>
    </source>
</evidence>
<dbReference type="EMBL" id="AEUV02000002">
    <property type="protein sequence ID" value="EHI74405.1"/>
    <property type="molecule type" value="Genomic_DNA"/>
</dbReference>
<evidence type="ECO:0000313" key="2">
    <source>
        <dbReference type="EMBL" id="EHI74405.1"/>
    </source>
</evidence>
<keyword evidence="3" id="KW-1185">Reference proteome</keyword>
<evidence type="ECO:0000256" key="1">
    <source>
        <dbReference type="SAM" id="Phobius"/>
    </source>
</evidence>
<feature type="transmembrane region" description="Helical" evidence="1">
    <location>
        <begin position="331"/>
        <end position="349"/>
    </location>
</feature>
<feature type="transmembrane region" description="Helical" evidence="1">
    <location>
        <begin position="277"/>
        <end position="296"/>
    </location>
</feature>
<organism evidence="2 3">
    <name type="scientific">Streptococcus criceti HS-6</name>
    <dbReference type="NCBI Taxonomy" id="873449"/>
    <lineage>
        <taxon>Bacteria</taxon>
        <taxon>Bacillati</taxon>
        <taxon>Bacillota</taxon>
        <taxon>Bacilli</taxon>
        <taxon>Lactobacillales</taxon>
        <taxon>Streptococcaceae</taxon>
        <taxon>Streptococcus</taxon>
    </lineage>
</organism>
<keyword evidence="1" id="KW-0472">Membrane</keyword>
<feature type="transmembrane region" description="Helical" evidence="1">
    <location>
        <begin position="370"/>
        <end position="392"/>
    </location>
</feature>
<sequence>MNAIIKNAGAALGEASAEGAVIVPNVIFAGLLYPHYGQYRFLLPFVLLYSFEKAGTFALQGFGEIKNSYKVLRYSLLLTLLGCCSCLLGEIHFIFWEVGAILIGLGLSNYNALFKTIKSLLKEENKWKGKGALVKGYLILGITIVLLLYLRHTAITLVFALWLLPLGVLYIFIYQLEQEQGTQIRAAFAKKRRSWLHFLPAICMLLFSFFTRLLKQTADAHYILDIGFALCLFLIVGLALSPLHFSFRTVSTMWFGAARNFIVIYSLIYFIAINKLYMVGLSYIMLVLGLLLSMMIRRKFKATIDDRQLLAISLISSIISFLLLLPPATYLIGVLLSCTFIATGNHLVLQDYTKDKTLPFLERRIKRSQYYGLGAIIQQVVLLSTLIVVSWIKDHNSALSVYALSSDISNIAGSFFYTKLICLASIGLAGSILAGLALKPKN</sequence>
<feature type="transmembrane region" description="Helical" evidence="1">
    <location>
        <begin position="220"/>
        <end position="240"/>
    </location>
</feature>